<name>A0A932ZTF3_UNCTE</name>
<protein>
    <submittedName>
        <fullName evidence="10">NTP transferase domain-containing protein</fullName>
    </submittedName>
</protein>
<evidence type="ECO:0000313" key="10">
    <source>
        <dbReference type="EMBL" id="MBI4251473.1"/>
    </source>
</evidence>
<dbReference type="CDD" id="cd02540">
    <property type="entry name" value="GT2_GlmU_N_bac"/>
    <property type="match status" value="1"/>
</dbReference>
<evidence type="ECO:0000256" key="5">
    <source>
        <dbReference type="ARBA" id="ARBA00023315"/>
    </source>
</evidence>
<evidence type="ECO:0000256" key="8">
    <source>
        <dbReference type="ARBA" id="ARBA00049628"/>
    </source>
</evidence>
<dbReference type="InterPro" id="IPR025877">
    <property type="entry name" value="MobA-like_NTP_Trfase"/>
</dbReference>
<proteinExistence type="inferred from homology"/>
<sequence>MSAGRPLLAAVVLAAGQGKRMRSPLAKVLHPLGGEPMVRRVVAAARVAGASPIVIVVGHQAEAIRAAFGPEDREVCFILQAEPRGTGHAAAVGLAALEQKQGEALILCGDVPLIRPATLRDLLERRRGVGAAAAVLTALVTEPAGYGRVLRADGPEGSLLRIVEHADATEEERRVREVNTGTYAFDLSFLAAALPRLRAENKQGEYYLPDVLTLALAEGLPVVAHPAADSEETLGVNTPEELVRAEALWAARR</sequence>
<comment type="function">
    <text evidence="8">Catalyzes the last two sequential reactions in the de novo biosynthetic pathway for UDP-N-acetylglucosamine (UDP-GlcNAc). The C-terminal domain catalyzes the transfer of acetyl group from acetyl coenzyme A to glucosamine-1-phosphate (GlcN-1-P) to produce N-acetylglucosamine-1-phosphate (GlcNAc-1-P), which is converted into UDP-GlcNAc by the transfer of uridine 5-monophosphate (from uridine 5-triphosphate), a reaction catalyzed by the N-terminal domain.</text>
</comment>
<comment type="caution">
    <text evidence="10">The sequence shown here is derived from an EMBL/GenBank/DDBJ whole genome shotgun (WGS) entry which is preliminary data.</text>
</comment>
<keyword evidence="4" id="KW-0548">Nucleotidyltransferase</keyword>
<dbReference type="InterPro" id="IPR029044">
    <property type="entry name" value="Nucleotide-diphossugar_trans"/>
</dbReference>
<dbReference type="AlphaFoldDB" id="A0A932ZTF3"/>
<dbReference type="GO" id="GO:0019134">
    <property type="term" value="F:glucosamine-1-phosphate N-acetyltransferase activity"/>
    <property type="evidence" value="ECO:0007669"/>
    <property type="project" value="UniProtKB-EC"/>
</dbReference>
<comment type="catalytic activity">
    <reaction evidence="6">
        <text>alpha-D-glucosamine 1-phosphate + acetyl-CoA = N-acetyl-alpha-D-glucosamine 1-phosphate + CoA + H(+)</text>
        <dbReference type="Rhea" id="RHEA:13725"/>
        <dbReference type="ChEBI" id="CHEBI:15378"/>
        <dbReference type="ChEBI" id="CHEBI:57287"/>
        <dbReference type="ChEBI" id="CHEBI:57288"/>
        <dbReference type="ChEBI" id="CHEBI:57776"/>
        <dbReference type="ChEBI" id="CHEBI:58516"/>
        <dbReference type="EC" id="2.3.1.157"/>
    </reaction>
</comment>
<dbReference type="PANTHER" id="PTHR43584:SF3">
    <property type="entry name" value="BIFUNCTIONAL PROTEIN GLMU"/>
    <property type="match status" value="1"/>
</dbReference>
<gene>
    <name evidence="10" type="ORF">HY618_03355</name>
</gene>
<accession>A0A932ZTF3</accession>
<keyword evidence="5" id="KW-0012">Acyltransferase</keyword>
<evidence type="ECO:0000256" key="4">
    <source>
        <dbReference type="ARBA" id="ARBA00022695"/>
    </source>
</evidence>
<dbReference type="EMBL" id="JACQRX010000149">
    <property type="protein sequence ID" value="MBI4251473.1"/>
    <property type="molecule type" value="Genomic_DNA"/>
</dbReference>
<comment type="catalytic activity">
    <reaction evidence="7">
        <text>N-acetyl-alpha-D-glucosamine 1-phosphate + UTP + H(+) = UDP-N-acetyl-alpha-D-glucosamine + diphosphate</text>
        <dbReference type="Rhea" id="RHEA:13509"/>
        <dbReference type="ChEBI" id="CHEBI:15378"/>
        <dbReference type="ChEBI" id="CHEBI:33019"/>
        <dbReference type="ChEBI" id="CHEBI:46398"/>
        <dbReference type="ChEBI" id="CHEBI:57705"/>
        <dbReference type="ChEBI" id="CHEBI:57776"/>
        <dbReference type="EC" id="2.7.7.23"/>
    </reaction>
</comment>
<dbReference type="Proteomes" id="UP000752292">
    <property type="component" value="Unassembled WGS sequence"/>
</dbReference>
<dbReference type="InterPro" id="IPR050065">
    <property type="entry name" value="GlmU-like"/>
</dbReference>
<dbReference type="PANTHER" id="PTHR43584">
    <property type="entry name" value="NUCLEOTIDYL TRANSFERASE"/>
    <property type="match status" value="1"/>
</dbReference>
<evidence type="ECO:0000313" key="11">
    <source>
        <dbReference type="Proteomes" id="UP000752292"/>
    </source>
</evidence>
<dbReference type="Pfam" id="PF12804">
    <property type="entry name" value="NTP_transf_3"/>
    <property type="match status" value="1"/>
</dbReference>
<evidence type="ECO:0000256" key="3">
    <source>
        <dbReference type="ARBA" id="ARBA00022679"/>
    </source>
</evidence>
<comment type="similarity">
    <text evidence="2">In the N-terminal section; belongs to the N-acetylglucosamine-1-phosphate uridyltransferase family.</text>
</comment>
<organism evidence="10 11">
    <name type="scientific">Tectimicrobiota bacterium</name>
    <dbReference type="NCBI Taxonomy" id="2528274"/>
    <lineage>
        <taxon>Bacteria</taxon>
        <taxon>Pseudomonadati</taxon>
        <taxon>Nitrospinota/Tectimicrobiota group</taxon>
        <taxon>Candidatus Tectimicrobiota</taxon>
    </lineage>
</organism>
<comment type="similarity">
    <text evidence="1">In the C-terminal section; belongs to the transferase hexapeptide repeat family.</text>
</comment>
<evidence type="ECO:0000259" key="9">
    <source>
        <dbReference type="Pfam" id="PF12804"/>
    </source>
</evidence>
<dbReference type="SUPFAM" id="SSF53448">
    <property type="entry name" value="Nucleotide-diphospho-sugar transferases"/>
    <property type="match status" value="1"/>
</dbReference>
<evidence type="ECO:0000256" key="7">
    <source>
        <dbReference type="ARBA" id="ARBA00048493"/>
    </source>
</evidence>
<evidence type="ECO:0000256" key="2">
    <source>
        <dbReference type="ARBA" id="ARBA00007947"/>
    </source>
</evidence>
<dbReference type="Gene3D" id="3.90.550.10">
    <property type="entry name" value="Spore Coat Polysaccharide Biosynthesis Protein SpsA, Chain A"/>
    <property type="match status" value="1"/>
</dbReference>
<evidence type="ECO:0000256" key="1">
    <source>
        <dbReference type="ARBA" id="ARBA00007707"/>
    </source>
</evidence>
<feature type="domain" description="MobA-like NTP transferase" evidence="9">
    <location>
        <begin position="10"/>
        <end position="149"/>
    </location>
</feature>
<reference evidence="10" key="1">
    <citation type="submission" date="2020-07" db="EMBL/GenBank/DDBJ databases">
        <title>Huge and variable diversity of episymbiotic CPR bacteria and DPANN archaea in groundwater ecosystems.</title>
        <authorList>
            <person name="He C.Y."/>
            <person name="Keren R."/>
            <person name="Whittaker M."/>
            <person name="Farag I.F."/>
            <person name="Doudna J."/>
            <person name="Cate J.H.D."/>
            <person name="Banfield J.F."/>
        </authorList>
    </citation>
    <scope>NUCLEOTIDE SEQUENCE</scope>
    <source>
        <strain evidence="10">NC_groundwater_1370_Ag_S-0.2um_69_93</strain>
    </source>
</reference>
<keyword evidence="3 10" id="KW-0808">Transferase</keyword>
<evidence type="ECO:0000256" key="6">
    <source>
        <dbReference type="ARBA" id="ARBA00048247"/>
    </source>
</evidence>
<dbReference type="GO" id="GO:0003977">
    <property type="term" value="F:UDP-N-acetylglucosamine diphosphorylase activity"/>
    <property type="evidence" value="ECO:0007669"/>
    <property type="project" value="UniProtKB-EC"/>
</dbReference>